<dbReference type="GO" id="GO:0097347">
    <property type="term" value="C:TAM protein secretion complex"/>
    <property type="evidence" value="ECO:0007669"/>
    <property type="project" value="TreeGrafter"/>
</dbReference>
<feature type="domain" description="Translocation and assembly module TamB C-terminal" evidence="6">
    <location>
        <begin position="1035"/>
        <end position="1369"/>
    </location>
</feature>
<dbReference type="PANTHER" id="PTHR36985:SF1">
    <property type="entry name" value="TRANSLOCATION AND ASSEMBLY MODULE SUBUNIT TAMB"/>
    <property type="match status" value="1"/>
</dbReference>
<dbReference type="InterPro" id="IPR007452">
    <property type="entry name" value="TamB_C"/>
</dbReference>
<dbReference type="PANTHER" id="PTHR36985">
    <property type="entry name" value="TRANSLOCATION AND ASSEMBLY MODULE SUBUNIT TAMB"/>
    <property type="match status" value="1"/>
</dbReference>
<reference evidence="7 8" key="1">
    <citation type="journal article" date="2014" name="Antonie Van Leeuwenhoek">
        <title>Hyphomonas beringensis sp. nov. and Hyphomonas chukchiensis sp. nov., isolated from surface seawater of the Bering Sea and Chukchi Sea.</title>
        <authorList>
            <person name="Li C."/>
            <person name="Lai Q."/>
            <person name="Li G."/>
            <person name="Dong C."/>
            <person name="Wang J."/>
            <person name="Liao Y."/>
            <person name="Shao Z."/>
        </authorList>
    </citation>
    <scope>NUCLEOTIDE SEQUENCE [LARGE SCALE GENOMIC DNA]</scope>
    <source>
        <strain evidence="7 8">MHS-2</strain>
    </source>
</reference>
<evidence type="ECO:0000256" key="4">
    <source>
        <dbReference type="ARBA" id="ARBA00023136"/>
    </source>
</evidence>
<protein>
    <recommendedName>
        <fullName evidence="6">Translocation and assembly module TamB C-terminal domain-containing protein</fullName>
    </recommendedName>
</protein>
<accession>A0A059FUG1</accession>
<dbReference type="Pfam" id="PF04357">
    <property type="entry name" value="TamB"/>
    <property type="match status" value="1"/>
</dbReference>
<keyword evidence="2 5" id="KW-0812">Transmembrane</keyword>
<dbReference type="Proteomes" id="UP000025171">
    <property type="component" value="Unassembled WGS sequence"/>
</dbReference>
<dbReference type="eggNOG" id="COG2911">
    <property type="taxonomic scope" value="Bacteria"/>
</dbReference>
<proteinExistence type="predicted"/>
<evidence type="ECO:0000256" key="5">
    <source>
        <dbReference type="SAM" id="Phobius"/>
    </source>
</evidence>
<dbReference type="OrthoDB" id="7784409at2"/>
<comment type="subcellular location">
    <subcellularLocation>
        <location evidence="1">Membrane</location>
        <topology evidence="1">Single-pass membrane protein</topology>
    </subcellularLocation>
</comment>
<evidence type="ECO:0000259" key="6">
    <source>
        <dbReference type="Pfam" id="PF04357"/>
    </source>
</evidence>
<dbReference type="STRING" id="1280950.HJO_02135"/>
<organism evidence="7 8">
    <name type="scientific">Hyphomonas johnsonii MHS-2</name>
    <dbReference type="NCBI Taxonomy" id="1280950"/>
    <lineage>
        <taxon>Bacteria</taxon>
        <taxon>Pseudomonadati</taxon>
        <taxon>Pseudomonadota</taxon>
        <taxon>Alphaproteobacteria</taxon>
        <taxon>Hyphomonadales</taxon>
        <taxon>Hyphomonadaceae</taxon>
        <taxon>Hyphomonas</taxon>
    </lineage>
</organism>
<gene>
    <name evidence="7" type="ORF">HJO_02135</name>
</gene>
<dbReference type="RefSeq" id="WP_035613054.1">
    <property type="nucleotide sequence ID" value="NZ_ARYK01000001.1"/>
</dbReference>
<feature type="transmembrane region" description="Helical" evidence="5">
    <location>
        <begin position="16"/>
        <end position="38"/>
    </location>
</feature>
<evidence type="ECO:0000313" key="8">
    <source>
        <dbReference type="Proteomes" id="UP000025171"/>
    </source>
</evidence>
<dbReference type="GO" id="GO:0009306">
    <property type="term" value="P:protein secretion"/>
    <property type="evidence" value="ECO:0007669"/>
    <property type="project" value="InterPro"/>
</dbReference>
<name>A0A059FUG1_9PROT</name>
<comment type="caution">
    <text evidence="7">The sequence shown here is derived from an EMBL/GenBank/DDBJ whole genome shotgun (WGS) entry which is preliminary data.</text>
</comment>
<sequence>MIWLRSFWSVIRRHPFLSGAAITVGIFIIAAIGARMWINSDGGRAYALSQIDGRTVGSLGTLSARGLTGDPLTEVHLAHLSIADDQGVWLVASDIRLKWTPRALVSRHVDLNLLSAGELSIARRPVTASSDSGAGSGQWSVELDDLAIGKLDLAEGVAGPAAAFSVAGRFASVTDGTLDAQLDISPLEGMGDRFKLDAKRNAAGQFMMNAQGTAPAGGTFATLLRLEDGQDATLTASADGTLKEGDGYFLLRISDEDAAAVTAKIVDGRLTANADVNALTLPLPDTIRTLAGANARVILGADIKKHLADFDLSGKFASGDLTLAGQADIDKKTLKGPAALKLDFTGLDAVAGLAARLVLDGNLTVDDGVPSYAGQAALVANKGADLFFRQLAGPLEATLRSERIPFKGTLIADGLFGDNQTLSKLTGTAPTIVASGAYDRITGMLTFAPSAIALADGRIAVSGNLATRAGTLDIRGTADQSLLLLPGGLTGRAAGPFRISGKLKTPQIETSLKGTGFGGLPDIAQPLIGPAPNAKLSVQVGDNAVQIQTATITGAGLSLDGGGTYSFDGDSAVAFRFSQTEPLPIGDNTFDLHEGTLDLKGPMDALVLTVASQNGAAQVASRNVEQLVTHATLSLADGEVSGPVSLNASVSGETLDVAARFLRNDDGVRVQEMSGTYGPLVLSGNAIVPVGGGLSVVADIAGEGLKTDTFSVASVQAHATVTSVDGSPMAIVIHVDGTRAQVRTGIAVDTFSADISNNTSGYDFKVSLANADPARPFDFDFSGTADLSGTAPHGTFQLSGSAFAEPFATAQPARWSLGDAPDLDMRLAVLGGQISADLSGTGAAALLALDIENVDFGALFALAGAGKVDARLNGRGEFHPVGLSPSGTFAFNAISPVPGLETSLSLDVTGRLNASTLSVNARSNYGKGLVLNADAALPVKTSADALVQIDRTAPLTGRATLKGDLSALHSAALAYGHDIGGDVDALATMSGSLSDPVYKAKANVANGVYEFGASGLRLTGVTLDAAYADNVLSMTGAGNSNGDGSVKLAGSLGAGKGRIDADLSRLLAYQRNGDSVRLSGKIAFSDNDAGRLVSGDLTIDEARFSLDNLPSAGPKAIDVRWKDGDVSQDTPSRLRQSVKLDLGVSATRRVVVTGRGLDSEWALDLRATGAVSAVQLNGQATLVRGNLDLAGRPFIFDSGKVTFDGPLDSARIAVDAERTANGFVARVQVTGKPTRPTFELSSTPDLPQDEILSRLLFGRSSMDLSPVEAAQLASSINRLSGGDSFDPTARLQAALGLDRLSVGSNDAGNAEVGVGQYLADDVYLQLQLDAAGGGSSVEVEWEPAPQVSVTSETTSTGENKVAIRWKKDY</sequence>
<evidence type="ECO:0000313" key="7">
    <source>
        <dbReference type="EMBL" id="KCZ94136.1"/>
    </source>
</evidence>
<evidence type="ECO:0000256" key="3">
    <source>
        <dbReference type="ARBA" id="ARBA00022989"/>
    </source>
</evidence>
<dbReference type="EMBL" id="ARYK01000001">
    <property type="protein sequence ID" value="KCZ94136.1"/>
    <property type="molecule type" value="Genomic_DNA"/>
</dbReference>
<keyword evidence="3 5" id="KW-1133">Transmembrane helix</keyword>
<evidence type="ECO:0000256" key="2">
    <source>
        <dbReference type="ARBA" id="ARBA00022692"/>
    </source>
</evidence>
<evidence type="ECO:0000256" key="1">
    <source>
        <dbReference type="ARBA" id="ARBA00004167"/>
    </source>
</evidence>
<dbReference type="PATRIC" id="fig|1280950.3.peg.437"/>
<keyword evidence="8" id="KW-1185">Reference proteome</keyword>
<keyword evidence="4 5" id="KW-0472">Membrane</keyword>
<dbReference type="GO" id="GO:0005886">
    <property type="term" value="C:plasma membrane"/>
    <property type="evidence" value="ECO:0007669"/>
    <property type="project" value="InterPro"/>
</dbReference>